<dbReference type="STRING" id="69974.MPLDJ20_390002"/>
<accession>A0A090DZN9</accession>
<proteinExistence type="predicted"/>
<organism evidence="2 3">
    <name type="scientific">Mesorhizobium plurifarium</name>
    <dbReference type="NCBI Taxonomy" id="69974"/>
    <lineage>
        <taxon>Bacteria</taxon>
        <taxon>Pseudomonadati</taxon>
        <taxon>Pseudomonadota</taxon>
        <taxon>Alphaproteobacteria</taxon>
        <taxon>Hyphomicrobiales</taxon>
        <taxon>Phyllobacteriaceae</taxon>
        <taxon>Mesorhizobium</taxon>
    </lineage>
</organism>
<evidence type="ECO:0000313" key="2">
    <source>
        <dbReference type="EMBL" id="CDX22562.1"/>
    </source>
</evidence>
<dbReference type="Proteomes" id="UP000045285">
    <property type="component" value="Unassembled WGS sequence"/>
</dbReference>
<evidence type="ECO:0000256" key="1">
    <source>
        <dbReference type="ARBA" id="ARBA00022679"/>
    </source>
</evidence>
<gene>
    <name evidence="2" type="ORF">MPL3356_40002</name>
</gene>
<dbReference type="EMBL" id="CCMZ01000034">
    <property type="protein sequence ID" value="CDX22562.1"/>
    <property type="molecule type" value="Genomic_DNA"/>
</dbReference>
<dbReference type="SUPFAM" id="SSF53756">
    <property type="entry name" value="UDP-Glycosyltransferase/glycogen phosphorylase"/>
    <property type="match status" value="1"/>
</dbReference>
<reference evidence="3" key="1">
    <citation type="submission" date="2014-08" db="EMBL/GenBank/DDBJ databases">
        <authorList>
            <person name="Moulin L."/>
        </authorList>
    </citation>
    <scope>NUCLEOTIDE SEQUENCE [LARGE SCALE GENOMIC DNA]</scope>
</reference>
<evidence type="ECO:0000313" key="3">
    <source>
        <dbReference type="Proteomes" id="UP000045285"/>
    </source>
</evidence>
<dbReference type="GO" id="GO:0016757">
    <property type="term" value="F:glycosyltransferase activity"/>
    <property type="evidence" value="ECO:0007669"/>
    <property type="project" value="TreeGrafter"/>
</dbReference>
<sequence>MSKKKSVPSPDGAEETADKKRQICIDATGLLAWRGALAGIQRVEDFMIRAALSDPDPVIEVVTLDLSSRRFRPLENFEMEKLGIREIAPFRLRPRRRRLAALRSAFDMVRRYPMAKREADRQLASVVSEGRPGLICAMLRVMLRAYRLWRRGGLIAGLFRPGTADGDEEPGSAKILISNYVMVGKTAAELTRQRTSTAFLCHDMIPTIRPDLVGNGRMRSVFGPNLEALVRSGAAAFCTSNAAAEMLGDHMRRAGIHLPAVHRFPMPSLLHEKAARLGATSRLDVAEPFVLYCSTVEIRKNHILLARIWQQALDEGVKLPKLVCVGRWGWMVEELSAYLEAHPQLRKQIVFVGPVSDEELIRYYRSASFGVFPSHIEGWGYAASECLDFGIPVIVSTTPSLIEATGGLMPAIDSTDQAGWYAAIRRMFEDVAWRRALCERIAEKHRPTTPSDSWAAIKAGLKATAG</sequence>
<dbReference type="Pfam" id="PF13692">
    <property type="entry name" value="Glyco_trans_1_4"/>
    <property type="match status" value="1"/>
</dbReference>
<name>A0A090DZN9_MESPL</name>
<dbReference type="Gene3D" id="3.40.50.2000">
    <property type="entry name" value="Glycogen Phosphorylase B"/>
    <property type="match status" value="1"/>
</dbReference>
<protein>
    <submittedName>
        <fullName evidence="2">Group 1 glycosyl transferase</fullName>
    </submittedName>
</protein>
<keyword evidence="1 2" id="KW-0808">Transferase</keyword>
<dbReference type="PANTHER" id="PTHR46401:SF2">
    <property type="entry name" value="GLYCOSYLTRANSFERASE WBBK-RELATED"/>
    <property type="match status" value="1"/>
</dbReference>
<dbReference type="AlphaFoldDB" id="A0A090DZN9"/>
<dbReference type="PANTHER" id="PTHR46401">
    <property type="entry name" value="GLYCOSYLTRANSFERASE WBBK-RELATED"/>
    <property type="match status" value="1"/>
</dbReference>
<keyword evidence="3" id="KW-1185">Reference proteome</keyword>